<reference evidence="6 7" key="1">
    <citation type="journal article" date="2010" name="Int. J. Syst. Evol. Microbiol.">
        <title>Reclassification of Herbaspirillum putei as a later heterotypic synonym of Herbaspirillum huttiense, with the description of H. huttiense subsp. huttiense subsp. nov. and H. huttiense subsp. putei subsp. nov., comb. nov., and description of Herbaspirillum aquaticum sp. nov.</title>
        <authorList>
            <person name="Dobritsa A.P."/>
            <person name="Reddy M.C."/>
            <person name="Samadpour M."/>
        </authorList>
    </citation>
    <scope>NUCLEOTIDE SEQUENCE [LARGE SCALE GENOMIC DNA]</scope>
    <source>
        <strain evidence="6 7">IEH 4430</strain>
    </source>
</reference>
<evidence type="ECO:0000313" key="6">
    <source>
        <dbReference type="EMBL" id="OWY34373.1"/>
    </source>
</evidence>
<dbReference type="InterPro" id="IPR000847">
    <property type="entry name" value="LysR_HTH_N"/>
</dbReference>
<dbReference type="Pfam" id="PF00126">
    <property type="entry name" value="HTH_1"/>
    <property type="match status" value="1"/>
</dbReference>
<dbReference type="PROSITE" id="PS50931">
    <property type="entry name" value="HTH_LYSR"/>
    <property type="match status" value="1"/>
</dbReference>
<evidence type="ECO:0000259" key="5">
    <source>
        <dbReference type="PROSITE" id="PS50931"/>
    </source>
</evidence>
<protein>
    <submittedName>
        <fullName evidence="6">LysR family transcriptional regulator</fullName>
    </submittedName>
</protein>
<dbReference type="AlphaFoldDB" id="A0A225STB2"/>
<dbReference type="InterPro" id="IPR005119">
    <property type="entry name" value="LysR_subst-bd"/>
</dbReference>
<dbReference type="InterPro" id="IPR036390">
    <property type="entry name" value="WH_DNA-bd_sf"/>
</dbReference>
<organism evidence="6 7">
    <name type="scientific">Herbaspirillum aquaticum</name>
    <dbReference type="NCBI Taxonomy" id="568783"/>
    <lineage>
        <taxon>Bacteria</taxon>
        <taxon>Pseudomonadati</taxon>
        <taxon>Pseudomonadota</taxon>
        <taxon>Betaproteobacteria</taxon>
        <taxon>Burkholderiales</taxon>
        <taxon>Oxalobacteraceae</taxon>
        <taxon>Herbaspirillum</taxon>
    </lineage>
</organism>
<dbReference type="PRINTS" id="PR00039">
    <property type="entry name" value="HTHLYSR"/>
</dbReference>
<comment type="caution">
    <text evidence="6">The sequence shown here is derived from an EMBL/GenBank/DDBJ whole genome shotgun (WGS) entry which is preliminary data.</text>
</comment>
<keyword evidence="2" id="KW-0805">Transcription regulation</keyword>
<dbReference type="CDD" id="cd05466">
    <property type="entry name" value="PBP2_LTTR_substrate"/>
    <property type="match status" value="1"/>
</dbReference>
<dbReference type="SUPFAM" id="SSF46785">
    <property type="entry name" value="Winged helix' DNA-binding domain"/>
    <property type="match status" value="1"/>
</dbReference>
<dbReference type="SUPFAM" id="SSF53850">
    <property type="entry name" value="Periplasmic binding protein-like II"/>
    <property type="match status" value="1"/>
</dbReference>
<accession>A0A225STB2</accession>
<dbReference type="FunFam" id="1.10.10.10:FF:000001">
    <property type="entry name" value="LysR family transcriptional regulator"/>
    <property type="match status" value="1"/>
</dbReference>
<evidence type="ECO:0000313" key="7">
    <source>
        <dbReference type="Proteomes" id="UP000214747"/>
    </source>
</evidence>
<name>A0A225STB2_9BURK</name>
<keyword evidence="7" id="KW-1185">Reference proteome</keyword>
<evidence type="ECO:0000256" key="1">
    <source>
        <dbReference type="ARBA" id="ARBA00009437"/>
    </source>
</evidence>
<dbReference type="PANTHER" id="PTHR30126">
    <property type="entry name" value="HTH-TYPE TRANSCRIPTIONAL REGULATOR"/>
    <property type="match status" value="1"/>
</dbReference>
<keyword evidence="4" id="KW-0804">Transcription</keyword>
<dbReference type="GO" id="GO:0000976">
    <property type="term" value="F:transcription cis-regulatory region binding"/>
    <property type="evidence" value="ECO:0007669"/>
    <property type="project" value="TreeGrafter"/>
</dbReference>
<dbReference type="PANTHER" id="PTHR30126:SF91">
    <property type="entry name" value="LYSR FAMILY TRANSCRIPTIONAL REGULATOR"/>
    <property type="match status" value="1"/>
</dbReference>
<dbReference type="Proteomes" id="UP000214747">
    <property type="component" value="Unassembled WGS sequence"/>
</dbReference>
<feature type="domain" description="HTH lysR-type" evidence="5">
    <location>
        <begin position="3"/>
        <end position="60"/>
    </location>
</feature>
<dbReference type="Gene3D" id="3.40.190.290">
    <property type="match status" value="1"/>
</dbReference>
<dbReference type="Pfam" id="PF03466">
    <property type="entry name" value="LysR_substrate"/>
    <property type="match status" value="1"/>
</dbReference>
<evidence type="ECO:0000256" key="4">
    <source>
        <dbReference type="ARBA" id="ARBA00023163"/>
    </source>
</evidence>
<gene>
    <name evidence="6" type="ORF">CEJ45_12915</name>
</gene>
<dbReference type="Gene3D" id="1.10.10.10">
    <property type="entry name" value="Winged helix-like DNA-binding domain superfamily/Winged helix DNA-binding domain"/>
    <property type="match status" value="1"/>
</dbReference>
<dbReference type="InterPro" id="IPR036388">
    <property type="entry name" value="WH-like_DNA-bd_sf"/>
</dbReference>
<keyword evidence="3" id="KW-0238">DNA-binding</keyword>
<comment type="similarity">
    <text evidence="1">Belongs to the LysR transcriptional regulatory family.</text>
</comment>
<evidence type="ECO:0000256" key="3">
    <source>
        <dbReference type="ARBA" id="ARBA00023125"/>
    </source>
</evidence>
<dbReference type="EMBL" id="NJGV01000010">
    <property type="protein sequence ID" value="OWY34373.1"/>
    <property type="molecule type" value="Genomic_DNA"/>
</dbReference>
<proteinExistence type="inferred from homology"/>
<dbReference type="GO" id="GO:0003700">
    <property type="term" value="F:DNA-binding transcription factor activity"/>
    <property type="evidence" value="ECO:0007669"/>
    <property type="project" value="InterPro"/>
</dbReference>
<dbReference type="RefSeq" id="WP_088755578.1">
    <property type="nucleotide sequence ID" value="NZ_NJGV01000010.1"/>
</dbReference>
<sequence>MQWNLDQLRQFVAAAEQGSISAAARHLGRAQSAVSTAIALLEVDLGVTLFDRSAHKAGLTEVGAAMLQEAREVLRQADALEERTRSFSAGDEASLTMVLDEALPYAALRVLLRELSARAPALELTLLDGTPSEVVAAVQQRRADIGFHFDRGRVASGFDQRHIGSVAQGIFVSPRHPLAARERLRKTDLAQYRQLILQADGVEEPVYSPKLWRSDNHYSIAEMVADNLGWAILPVNVAEYFDHAKALVPLRCPALALPLLSVQMLWLPGRPLGSTAQWTGERFGQLLSSQGKAVLGEDM</sequence>
<evidence type="ECO:0000256" key="2">
    <source>
        <dbReference type="ARBA" id="ARBA00023015"/>
    </source>
</evidence>